<reference evidence="1 4" key="2">
    <citation type="submission" date="2024-06" db="EMBL/GenBank/DDBJ databases">
        <title>Soil Sphingobacterium thalpophilum.</title>
        <authorList>
            <person name="Yang J."/>
            <person name="Li J."/>
        </authorList>
    </citation>
    <scope>NUCLEOTIDE SEQUENCE [LARGE SCALE GENOMIC DNA]</scope>
    <source>
        <strain evidence="1 4">22g91tb</strain>
    </source>
</reference>
<evidence type="ECO:0000313" key="3">
    <source>
        <dbReference type="Proteomes" id="UP000308196"/>
    </source>
</evidence>
<dbReference type="KEGG" id="stha:NCTC11429_00696"/>
<proteinExistence type="predicted"/>
<dbReference type="Proteomes" id="UP000308196">
    <property type="component" value="Chromosome"/>
</dbReference>
<dbReference type="GeneID" id="78461491"/>
<accession>A0A4U9ULU7</accession>
<evidence type="ECO:0000313" key="2">
    <source>
        <dbReference type="EMBL" id="VTR30684.1"/>
    </source>
</evidence>
<dbReference type="EMBL" id="LR590484">
    <property type="protein sequence ID" value="VTR30684.1"/>
    <property type="molecule type" value="Genomic_DNA"/>
</dbReference>
<organism evidence="2 3">
    <name type="scientific">Sphingobacterium thalpophilum</name>
    <dbReference type="NCBI Taxonomy" id="259"/>
    <lineage>
        <taxon>Bacteria</taxon>
        <taxon>Pseudomonadati</taxon>
        <taxon>Bacteroidota</taxon>
        <taxon>Sphingobacteriia</taxon>
        <taxon>Sphingobacteriales</taxon>
        <taxon>Sphingobacteriaceae</taxon>
        <taxon>Sphingobacterium</taxon>
    </lineage>
</organism>
<protein>
    <recommendedName>
        <fullName evidence="5">DUF4374 domain-containing protein</fullName>
    </recommendedName>
</protein>
<dbReference type="STRING" id="1123265.GCA_000686625_03055"/>
<dbReference type="RefSeq" id="WP_028072635.1">
    <property type="nucleotide sequence ID" value="NZ_CP141191.1"/>
</dbReference>
<keyword evidence="4" id="KW-1185">Reference proteome</keyword>
<dbReference type="AlphaFoldDB" id="A0A4U9ULU7"/>
<dbReference type="PROSITE" id="PS51257">
    <property type="entry name" value="PROKAR_LIPOPROTEIN"/>
    <property type="match status" value="1"/>
</dbReference>
<sequence length="401" mass="43074">MKFSLHSCVIVLFVSLVGFVSCKKLDDEPDDSGRQTLISRLYVSFQDYQDGGESSIKNLMIVDPADTTSLTNIYQYLSPSKGGGPVTFDPRVKAIFQASANDAVLQDTFLRVIPFQNDIYGIPGTSGNIGFTGFRNVRGLAYYLFSQSTGTGSAPANSDFLLAATNNGTNSSLYAISRPTGKTGSRGGAKIIDKQINLGAIRPTSMVLLRGNGSNEPYLLVGFNNDGSNKGAGFAVYTNLKQELIDRPRDTIVNAEKFAPALKVYIAGNKANLGSIAYAPQRKLLAVTTFSGSGGSAVGEVLFFNDPDNVFKPGGASEKEVTPDKIISGGQTGLVQPQSVGIDDRVEEGKYFYVSDRSTKKISRFLLTDQGDAKPDLTQIYNNLTPSYIFLDARSATNFGN</sequence>
<reference evidence="2 3" key="1">
    <citation type="submission" date="2019-05" db="EMBL/GenBank/DDBJ databases">
        <authorList>
            <consortium name="Pathogen Informatics"/>
        </authorList>
    </citation>
    <scope>NUCLEOTIDE SEQUENCE [LARGE SCALE GENOMIC DNA]</scope>
    <source>
        <strain evidence="2 3">NCTC11429</strain>
    </source>
</reference>
<evidence type="ECO:0008006" key="5">
    <source>
        <dbReference type="Google" id="ProtNLM"/>
    </source>
</evidence>
<evidence type="ECO:0000313" key="4">
    <source>
        <dbReference type="Proteomes" id="UP001566204"/>
    </source>
</evidence>
<gene>
    <name evidence="1" type="ORF">ABTW24_00860</name>
    <name evidence="2" type="ORF">NCTC11429_00696</name>
</gene>
<dbReference type="EMBL" id="JBEOQB010000001">
    <property type="protein sequence ID" value="MEZ0450142.1"/>
    <property type="molecule type" value="Genomic_DNA"/>
</dbReference>
<dbReference type="Proteomes" id="UP001566204">
    <property type="component" value="Unassembled WGS sequence"/>
</dbReference>
<name>A0A4U9ULU7_9SPHI</name>
<evidence type="ECO:0000313" key="1">
    <source>
        <dbReference type="EMBL" id="MEZ0450142.1"/>
    </source>
</evidence>